<gene>
    <name evidence="1" type="ORF">LCGC14_1442110</name>
</gene>
<evidence type="ECO:0000313" key="1">
    <source>
        <dbReference type="EMBL" id="KKM70306.1"/>
    </source>
</evidence>
<name>A0A0F9K6N6_9ZZZZ</name>
<comment type="caution">
    <text evidence="1">The sequence shown here is derived from an EMBL/GenBank/DDBJ whole genome shotgun (WGS) entry which is preliminary data.</text>
</comment>
<dbReference type="InterPro" id="IPR016155">
    <property type="entry name" value="Mopterin_synth/thiamin_S_b"/>
</dbReference>
<protein>
    <submittedName>
        <fullName evidence="1">Uncharacterized protein</fullName>
    </submittedName>
</protein>
<dbReference type="AlphaFoldDB" id="A0A0F9K6N6"/>
<sequence>MPEIIKLDNPFKKYERQIIHVGLGETVEQILDRELKDNKRYECEIITFINNQKITKQERAKRILKEGEYLFVVPNVAGGDDTGKMILSLVI</sequence>
<proteinExistence type="predicted"/>
<accession>A0A0F9K6N6</accession>
<feature type="non-terminal residue" evidence="1">
    <location>
        <position position="91"/>
    </location>
</feature>
<organism evidence="1">
    <name type="scientific">marine sediment metagenome</name>
    <dbReference type="NCBI Taxonomy" id="412755"/>
    <lineage>
        <taxon>unclassified sequences</taxon>
        <taxon>metagenomes</taxon>
        <taxon>ecological metagenomes</taxon>
    </lineage>
</organism>
<reference evidence="1" key="1">
    <citation type="journal article" date="2015" name="Nature">
        <title>Complex archaea that bridge the gap between prokaryotes and eukaryotes.</title>
        <authorList>
            <person name="Spang A."/>
            <person name="Saw J.H."/>
            <person name="Jorgensen S.L."/>
            <person name="Zaremba-Niedzwiedzka K."/>
            <person name="Martijn J."/>
            <person name="Lind A.E."/>
            <person name="van Eijk R."/>
            <person name="Schleper C."/>
            <person name="Guy L."/>
            <person name="Ettema T.J."/>
        </authorList>
    </citation>
    <scope>NUCLEOTIDE SEQUENCE</scope>
</reference>
<dbReference type="SUPFAM" id="SSF54285">
    <property type="entry name" value="MoaD/ThiS"/>
    <property type="match status" value="1"/>
</dbReference>
<dbReference type="EMBL" id="LAZR01009842">
    <property type="protein sequence ID" value="KKM70306.1"/>
    <property type="molecule type" value="Genomic_DNA"/>
</dbReference>